<evidence type="ECO:0000313" key="2">
    <source>
        <dbReference type="Proteomes" id="UP000683925"/>
    </source>
</evidence>
<comment type="caution">
    <text evidence="1">The sequence shown here is derived from an EMBL/GenBank/DDBJ whole genome shotgun (WGS) entry which is preliminary data.</text>
</comment>
<evidence type="ECO:0000313" key="1">
    <source>
        <dbReference type="EMBL" id="CAD8214338.1"/>
    </source>
</evidence>
<keyword evidence="2" id="KW-1185">Reference proteome</keyword>
<reference evidence="1" key="1">
    <citation type="submission" date="2021-01" db="EMBL/GenBank/DDBJ databases">
        <authorList>
            <consortium name="Genoscope - CEA"/>
            <person name="William W."/>
        </authorList>
    </citation>
    <scope>NUCLEOTIDE SEQUENCE</scope>
</reference>
<protein>
    <submittedName>
        <fullName evidence="1">Uncharacterized protein</fullName>
    </submittedName>
</protein>
<dbReference type="AlphaFoldDB" id="A0A8S1YLE8"/>
<proteinExistence type="predicted"/>
<dbReference type="EMBL" id="CAJJDP010000178">
    <property type="protein sequence ID" value="CAD8214338.1"/>
    <property type="molecule type" value="Genomic_DNA"/>
</dbReference>
<gene>
    <name evidence="1" type="ORF">POCTA_138.1.T1740014</name>
</gene>
<sequence>MLKIQTFHFKFKYQTLKSKCFQKQQSIIYQQQGQVRINQKHINIDCKIYLQKFDKIGEEQIQEFQKSLQVDFYTWTWCFSWLNSGTIYSSLILNQQNQYFLIGMAIQYCDQSKCQQDRTSELDSLEGQINQNLWRRYGAKG</sequence>
<accession>A0A8S1YLE8</accession>
<organism evidence="1 2">
    <name type="scientific">Paramecium octaurelia</name>
    <dbReference type="NCBI Taxonomy" id="43137"/>
    <lineage>
        <taxon>Eukaryota</taxon>
        <taxon>Sar</taxon>
        <taxon>Alveolata</taxon>
        <taxon>Ciliophora</taxon>
        <taxon>Intramacronucleata</taxon>
        <taxon>Oligohymenophorea</taxon>
        <taxon>Peniculida</taxon>
        <taxon>Parameciidae</taxon>
        <taxon>Paramecium</taxon>
    </lineage>
</organism>
<name>A0A8S1YLE8_PAROT</name>
<dbReference type="Proteomes" id="UP000683925">
    <property type="component" value="Unassembled WGS sequence"/>
</dbReference>